<feature type="compositionally biased region" description="Polar residues" evidence="2">
    <location>
        <begin position="2613"/>
        <end position="2625"/>
    </location>
</feature>
<evidence type="ECO:0000256" key="1">
    <source>
        <dbReference type="SAM" id="Coils"/>
    </source>
</evidence>
<protein>
    <submittedName>
        <fullName evidence="3">Uncharacterized protein</fullName>
    </submittedName>
</protein>
<feature type="coiled-coil region" evidence="1">
    <location>
        <begin position="2081"/>
        <end position="2108"/>
    </location>
</feature>
<gene>
    <name evidence="3" type="ORF">LSINAPIS_LOCUS5161</name>
</gene>
<evidence type="ECO:0000256" key="2">
    <source>
        <dbReference type="SAM" id="MobiDB-lite"/>
    </source>
</evidence>
<feature type="compositionally biased region" description="Basic and acidic residues" evidence="2">
    <location>
        <begin position="438"/>
        <end position="447"/>
    </location>
</feature>
<feature type="compositionally biased region" description="Low complexity" evidence="2">
    <location>
        <begin position="981"/>
        <end position="997"/>
    </location>
</feature>
<feature type="compositionally biased region" description="Basic residues" evidence="2">
    <location>
        <begin position="315"/>
        <end position="326"/>
    </location>
</feature>
<keyword evidence="4" id="KW-1185">Reference proteome</keyword>
<evidence type="ECO:0000313" key="3">
    <source>
        <dbReference type="EMBL" id="VVC92805.1"/>
    </source>
</evidence>
<feature type="compositionally biased region" description="Polar residues" evidence="2">
    <location>
        <begin position="458"/>
        <end position="472"/>
    </location>
</feature>
<feature type="compositionally biased region" description="Polar residues" evidence="2">
    <location>
        <begin position="518"/>
        <end position="528"/>
    </location>
</feature>
<feature type="region of interest" description="Disordered" evidence="2">
    <location>
        <begin position="978"/>
        <end position="997"/>
    </location>
</feature>
<feature type="compositionally biased region" description="Polar residues" evidence="2">
    <location>
        <begin position="283"/>
        <end position="299"/>
    </location>
</feature>
<dbReference type="EMBL" id="FZQP02001426">
    <property type="protein sequence ID" value="VVC92805.1"/>
    <property type="molecule type" value="Genomic_DNA"/>
</dbReference>
<feature type="region of interest" description="Disordered" evidence="2">
    <location>
        <begin position="2595"/>
        <end position="2629"/>
    </location>
</feature>
<name>A0A5E4Q741_9NEOP</name>
<organism evidence="3 4">
    <name type="scientific">Leptidea sinapis</name>
    <dbReference type="NCBI Taxonomy" id="189913"/>
    <lineage>
        <taxon>Eukaryota</taxon>
        <taxon>Metazoa</taxon>
        <taxon>Ecdysozoa</taxon>
        <taxon>Arthropoda</taxon>
        <taxon>Hexapoda</taxon>
        <taxon>Insecta</taxon>
        <taxon>Pterygota</taxon>
        <taxon>Neoptera</taxon>
        <taxon>Endopterygota</taxon>
        <taxon>Lepidoptera</taxon>
        <taxon>Glossata</taxon>
        <taxon>Ditrysia</taxon>
        <taxon>Papilionoidea</taxon>
        <taxon>Pieridae</taxon>
        <taxon>Dismorphiinae</taxon>
        <taxon>Leptidea</taxon>
    </lineage>
</organism>
<proteinExistence type="predicted"/>
<feature type="compositionally biased region" description="Polar residues" evidence="2">
    <location>
        <begin position="428"/>
        <end position="437"/>
    </location>
</feature>
<feature type="compositionally biased region" description="Basic and acidic residues" evidence="2">
    <location>
        <begin position="412"/>
        <end position="424"/>
    </location>
</feature>
<feature type="compositionally biased region" description="Basic and acidic residues" evidence="2">
    <location>
        <begin position="529"/>
        <end position="543"/>
    </location>
</feature>
<feature type="region of interest" description="Disordered" evidence="2">
    <location>
        <begin position="1"/>
        <end position="63"/>
    </location>
</feature>
<feature type="region of interest" description="Disordered" evidence="2">
    <location>
        <begin position="1372"/>
        <end position="1396"/>
    </location>
</feature>
<keyword evidence="1" id="KW-0175">Coiled coil</keyword>
<accession>A0A5E4Q741</accession>
<sequence>MGDGNTRYNRRPTTTKADDVQPTLRPRGARRREETDSSTRVPESKTQVRTRGRSRFSENDSAAISTETTVQPYRNQQSQSRRLQSRIKSRFVDTEASLEKPMNRQNIIRSRQNSRRNLIQSSTTAATSVYMDEGRSSTLSYNGNKIESTNQIRRRGPTEQTLVTQTTREENSLGNVTDTSKDTVVDDVVIANQFRRSSTQSTMEKIPTIRTRGNIKTRTKPIDLAASGTINTMTTSIREETTIKTVDVRNSRRLRYKSRPSQTDTNLTGEGLVTSKIMQKIDSSTNQNEKKPTNFTIPNNDVKDATDKSVLSNSPKRHIVVKRPHKSNGEHHTAVVTKTKISEEISEDDNYPESFKALLQAKNATHISSPSGESLSVKASQKVSKTHPTPIQQFQTGPDKDNVSRLRKKLKKDQNNESVLDKQIDLPVSTNYSSSESPKTKSFDYKPRGTYLPRNKSQRVNNLRLESSSTFRPASEGPYKFSRKFKASTTPTPNTDAILKTKRVESNSEPKKPVVRSSLYTRKNNPFKESTKEPVHRKNDRVQSESFFKPRGATLPRTSYYSKQYLQRNISLSPESTSLNDVLNDSNSKIADKKSDDSPEFPLIFTSSNNSDENLIVNTKKVDNGYSMNNKETYDNNTERSNVNSVEESEKNLATDVTTQKYHANYKAKLDSSYIDKNTSVTTPTITNFRTKNYGRKSANFQEKQQTINNLKERNQRKIGGKISKTTEVPENSIAPEPEKPKNKFSSKYRASNIDRPFYKPTVPTVTPSTAWLKFFVTDHQQLTKTDEQSLWFGDEFFDVTTEFTPRTNTTSSSTYYESSLELVEGEEIQLGPDMNAIAFTRTRGQLSSADLRLSESLAKPLQVLNVEASNHSPSVTVSIFDALAEILTSTPKPRLSSTTEVLPKQNVDESVNVSLDGVSSNINVNTDTGLATKDTMNAQDIVSTSAINVQTTEAIKSNVFNSLLVGENVTPPIKEENQNTFSTSSHPTTFPTPTTPLSARKPFAIRVLYSDTVTPKYDMTTAATTTNSKSTDNATMVYNTVSDLLLSNNKLVSTELTSMLTNNIKSIIDSLDEESKSRLSVDMTKILNSMIPEASRKIPTTVSTLIPDTTPYSMEDINDTANINIDDDDDDKSYNGISQVSSTLQDVENINSVNSRTTENPLHVYSSQASETAHKSEHEDTTTTMYNIDIIPFPKSQNDFRTNGSPTENMSFDSNSNNFDKQVLSPLFTPNIKINKLYESNNAQNNLDKVSDIELWILSKKARVLKMIEDILREHNDEISNPPLQSFNISDISFSSRLSEIMTTMNQKTRNTDLPDSITTKQDITPITPNSPSTLFTSSNVIQEISSMTSTELMAPDPKLVPTTESIIEMSSQTGTASTNTQSVETSTQYNESNDNLLATTESFIDDIKMPESVSGINFRNFIMDSSTTENDSVSISTTGSPFDSMKIEENIATESDLNNNIVDDGTTTQIIFNEVFSITTAASPIETIKMLENVTTETDSNNYSSSTTQMTINDDIYITTTVPQINNLKLDENVTERDVENITEHFFTPEVITNPDSVEDATTENILVDSSFMSTTTENDLEALQKSGIKSTTTFVSQVNSSNELVTVSNQIKMSPQSSIPRKDYFIFGILPNNTVVRKDPNDNLLETLTEASPYIIYGVLPNNTIIRRFPNGTRVPQIMQKIDVLPISPWSLRNPYSPIHNIPAIVRPQSNPIQDSSNTVSIIDTSYNEKGTSLTADTVNNLESMIPSSALNIKDSRLIDITTSTQPPAEKSTASHVLSLRTSTMLPSIDEILLNSISLATKEENVISSMTSSTPEPRILTLDIDPETKQIRTEKPKDANGNTIFKFIPIEDVTVTPQDSNVLKLASPKNSKATDKNNQITTVSATTKLHTQTPQVQNNLNNNIEVSTSLVEDAVGTPLETTSESISERPQIIITTVNTDATTENQKYSTVIQTVPSTISVPDTTTESFTAKTTTLISTTDLASVSSIQEIVELPTNPSTSPIPSISETPTALPISTSDPQNTPFALQTERIPKKIPGFDNNKYVNAQVEENAKLLQALLLATSDENQSSKKKIKVGMKEESTTSRSLEEELKQFEEDTKLLKALLQATGRSPDSLKIPSLNDIKAIVTTTPSERPTTQQTTTTQRILSTIQTTTQSKIQATITTPSSIDNDIKKLQEDTLLLQALLKAAGTKNEQNIPIISGLTSNVRMSSKILNSSTKSIPTTPLNIRPVYTTTPSSMSTSMKSQAITVSTLQPSTEDIRISTTYQPVTTKNIASPLTTTIRPDTTTEIPSSSTFSDEEDLQFLQNLKSVLSTNNNNMDPETALANRVIALAVERSLSDIQVGKNAEPTKVITSTTPTTTIRTTTTRITTTTSRPNIPSIEEDIKQFEQDTKLLQALLKATGQDPSKLNLPTLPILNTPALEKINPNNRGTATTTVKPFGAQIAVKDELRNESDDAKLLQTLKQLQDVQETTTTRSKLAITGQTSDEALKKLINKGQNPGMVSEATKSSASLSTEYGNTNDALLAALLKEQGFGPTTASSLDEQLRLAALLNQVVVTPKVRRTTTLPPPPPAPRRPILDGLAWLWQQWRETGPGSAPPRPSRPAPSDKPQTPSTATSSRVNWFGSGPFVGNADERPASNRVGFSSLLLRLCDYG</sequence>
<evidence type="ECO:0000313" key="4">
    <source>
        <dbReference type="Proteomes" id="UP000324832"/>
    </source>
</evidence>
<feature type="compositionally biased region" description="Basic and acidic residues" evidence="2">
    <location>
        <begin position="502"/>
        <end position="512"/>
    </location>
</feature>
<feature type="compositionally biased region" description="Polar residues" evidence="2">
    <location>
        <begin position="38"/>
        <end position="47"/>
    </location>
</feature>
<dbReference type="Proteomes" id="UP000324832">
    <property type="component" value="Unassembled WGS sequence"/>
</dbReference>
<reference evidence="3 4" key="1">
    <citation type="submission" date="2017-07" db="EMBL/GenBank/DDBJ databases">
        <authorList>
            <person name="Talla V."/>
            <person name="Backstrom N."/>
        </authorList>
    </citation>
    <scope>NUCLEOTIDE SEQUENCE [LARGE SCALE GENOMIC DNA]</scope>
</reference>
<feature type="region of interest" description="Disordered" evidence="2">
    <location>
        <begin position="283"/>
        <end position="347"/>
    </location>
</feature>
<feature type="compositionally biased region" description="Polar residues" evidence="2">
    <location>
        <begin position="366"/>
        <end position="396"/>
    </location>
</feature>
<feature type="region of interest" description="Disordered" evidence="2">
    <location>
        <begin position="366"/>
        <end position="553"/>
    </location>
</feature>
<feature type="region of interest" description="Disordered" evidence="2">
    <location>
        <begin position="1311"/>
        <end position="1333"/>
    </location>
</feature>